<dbReference type="GO" id="GO:0016042">
    <property type="term" value="P:lipid catabolic process"/>
    <property type="evidence" value="ECO:0007669"/>
    <property type="project" value="InterPro"/>
</dbReference>
<dbReference type="SUPFAM" id="SSF53474">
    <property type="entry name" value="alpha/beta-Hydrolases"/>
    <property type="match status" value="1"/>
</dbReference>
<gene>
    <name evidence="1" type="ORF">DFR67_104343</name>
</gene>
<proteinExistence type="predicted"/>
<name>A0A318RYJ7_WILLI</name>
<organism evidence="1 2">
    <name type="scientific">Williamsia limnetica</name>
    <dbReference type="NCBI Taxonomy" id="882452"/>
    <lineage>
        <taxon>Bacteria</taxon>
        <taxon>Bacillati</taxon>
        <taxon>Actinomycetota</taxon>
        <taxon>Actinomycetes</taxon>
        <taxon>Mycobacteriales</taxon>
        <taxon>Nocardiaceae</taxon>
        <taxon>Williamsia</taxon>
    </lineage>
</organism>
<comment type="caution">
    <text evidence="1">The sequence shown here is derived from an EMBL/GenBank/DDBJ whole genome shotgun (WGS) entry which is preliminary data.</text>
</comment>
<dbReference type="AlphaFoldDB" id="A0A318RYJ7"/>
<dbReference type="GO" id="GO:0016298">
    <property type="term" value="F:lipase activity"/>
    <property type="evidence" value="ECO:0007669"/>
    <property type="project" value="TreeGrafter"/>
</dbReference>
<dbReference type="PANTHER" id="PTHR32015">
    <property type="entry name" value="FASTING INDUCED LIPASE"/>
    <property type="match status" value="1"/>
</dbReference>
<dbReference type="PANTHER" id="PTHR32015:SF1">
    <property type="entry name" value="LIPASE"/>
    <property type="match status" value="1"/>
</dbReference>
<dbReference type="InterPro" id="IPR002918">
    <property type="entry name" value="Lipase_EstA/Esterase_EstB"/>
</dbReference>
<keyword evidence="2" id="KW-1185">Reference proteome</keyword>
<dbReference type="InterPro" id="IPR029058">
    <property type="entry name" value="AB_hydrolase_fold"/>
</dbReference>
<dbReference type="Gene3D" id="3.40.50.1820">
    <property type="entry name" value="alpha/beta hydrolase"/>
    <property type="match status" value="1"/>
</dbReference>
<dbReference type="Pfam" id="PF01674">
    <property type="entry name" value="Lipase_2"/>
    <property type="match status" value="1"/>
</dbReference>
<sequence>MRQSGWTKGQLMRFSRGAVPAVVLPVIAVCWLMCASAAAAPSGINDWSCQPSDSHPRPVVLVHGNGAGMSATWETLTETLTGQGYCVFALDYGKHRPGSSENLLDVAGGTDIETSSRVLSVFVDRVRTATGAEQVDIVGHSMGALTARQYLRFDGGTDVSDPSNNAVHTLVTVGGTNQGTTFGNNKVLRDDAAAMGLPANEAIAAVVGPAYAQQMAGSPFLQQLNAGGDTLPGIDYLAIATRGDEIITPADSAFLTPGPAVRNVWVQDGCPHLSVDHMALTTSPRALWLILTGLDPDHSTLHPAPCP</sequence>
<reference evidence="1 2" key="1">
    <citation type="submission" date="2018-06" db="EMBL/GenBank/DDBJ databases">
        <title>Genomic Encyclopedia of Type Strains, Phase IV (KMG-IV): sequencing the most valuable type-strain genomes for metagenomic binning, comparative biology and taxonomic classification.</title>
        <authorList>
            <person name="Goeker M."/>
        </authorList>
    </citation>
    <scope>NUCLEOTIDE SEQUENCE [LARGE SCALE GENOMIC DNA]</scope>
    <source>
        <strain evidence="1 2">DSM 45521</strain>
    </source>
</reference>
<accession>A0A318RYJ7</accession>
<evidence type="ECO:0000313" key="2">
    <source>
        <dbReference type="Proteomes" id="UP000247591"/>
    </source>
</evidence>
<protein>
    <submittedName>
        <fullName evidence="1">Lipase (Class 2)</fullName>
    </submittedName>
</protein>
<dbReference type="EMBL" id="QJSP01000004">
    <property type="protein sequence ID" value="PYE18761.1"/>
    <property type="molecule type" value="Genomic_DNA"/>
</dbReference>
<evidence type="ECO:0000313" key="1">
    <source>
        <dbReference type="EMBL" id="PYE18761.1"/>
    </source>
</evidence>
<dbReference type="Proteomes" id="UP000247591">
    <property type="component" value="Unassembled WGS sequence"/>
</dbReference>